<protein>
    <recommendedName>
        <fullName evidence="4">Lipoprotein</fullName>
    </recommendedName>
</protein>
<feature type="chain" id="PRO_5038407155" description="Lipoprotein" evidence="1">
    <location>
        <begin position="20"/>
        <end position="206"/>
    </location>
</feature>
<gene>
    <name evidence="2" type="ORF">HNR09_002361</name>
</gene>
<name>A0A7Z0KB52_9MICC</name>
<dbReference type="AlphaFoldDB" id="A0A7Z0KB52"/>
<accession>A0A7Z0KB52</accession>
<dbReference type="RefSeq" id="WP_179542235.1">
    <property type="nucleotide sequence ID" value="NZ_BAAALL010000001.1"/>
</dbReference>
<dbReference type="PROSITE" id="PS51257">
    <property type="entry name" value="PROKAR_LIPOPROTEIN"/>
    <property type="match status" value="1"/>
</dbReference>
<dbReference type="EMBL" id="JACCFY010000001">
    <property type="protein sequence ID" value="NYJ78950.1"/>
    <property type="molecule type" value="Genomic_DNA"/>
</dbReference>
<proteinExistence type="predicted"/>
<evidence type="ECO:0000313" key="2">
    <source>
        <dbReference type="EMBL" id="NYJ78950.1"/>
    </source>
</evidence>
<feature type="signal peptide" evidence="1">
    <location>
        <begin position="1"/>
        <end position="19"/>
    </location>
</feature>
<keyword evidence="1" id="KW-0732">Signal</keyword>
<dbReference type="Proteomes" id="UP000535437">
    <property type="component" value="Unassembled WGS sequence"/>
</dbReference>
<comment type="caution">
    <text evidence="2">The sequence shown here is derived from an EMBL/GenBank/DDBJ whole genome shotgun (WGS) entry which is preliminary data.</text>
</comment>
<evidence type="ECO:0000256" key="1">
    <source>
        <dbReference type="SAM" id="SignalP"/>
    </source>
</evidence>
<sequence length="206" mass="20573">MNAVHRAPCAALVASAVLGALLTGCSTKEEPEHQGVALEPDFPSYDTSGLVGDADAIVTGTVTASEAAVLTPDQGGESAEANPLMGLSEEERRHAMEEGGVPATAFTLAVDTVAKGDIAPGDDVVVIQTGGVVDGVTHEAAGVVLMSAGTEYLIFAGEGPGGTFHVLGGPAGLYQGTADSFEQVSPEAAPFDEIPAADVETLADGP</sequence>
<organism evidence="2 3">
    <name type="scientific">Nesterenkonia xinjiangensis</name>
    <dbReference type="NCBI Taxonomy" id="225327"/>
    <lineage>
        <taxon>Bacteria</taxon>
        <taxon>Bacillati</taxon>
        <taxon>Actinomycetota</taxon>
        <taxon>Actinomycetes</taxon>
        <taxon>Micrococcales</taxon>
        <taxon>Micrococcaceae</taxon>
        <taxon>Nesterenkonia</taxon>
    </lineage>
</organism>
<reference evidence="2 3" key="1">
    <citation type="submission" date="2020-07" db="EMBL/GenBank/DDBJ databases">
        <title>Sequencing the genomes of 1000 actinobacteria strains.</title>
        <authorList>
            <person name="Klenk H.-P."/>
        </authorList>
    </citation>
    <scope>NUCLEOTIDE SEQUENCE [LARGE SCALE GENOMIC DNA]</scope>
    <source>
        <strain evidence="2 3">DSM 15475</strain>
    </source>
</reference>
<evidence type="ECO:0000313" key="3">
    <source>
        <dbReference type="Proteomes" id="UP000535437"/>
    </source>
</evidence>
<evidence type="ECO:0008006" key="4">
    <source>
        <dbReference type="Google" id="ProtNLM"/>
    </source>
</evidence>
<keyword evidence="3" id="KW-1185">Reference proteome</keyword>